<dbReference type="PANTHER" id="PTHR46594:SF4">
    <property type="entry name" value="P-TYPE CATION-TRANSPORTING ATPASE"/>
    <property type="match status" value="1"/>
</dbReference>
<dbReference type="Proteomes" id="UP000270296">
    <property type="component" value="Unassembled WGS sequence"/>
</dbReference>
<feature type="transmembrane region" description="Helical" evidence="2">
    <location>
        <begin position="26"/>
        <end position="47"/>
    </location>
</feature>
<keyword evidence="1" id="KW-0479">Metal-binding</keyword>
<evidence type="ECO:0000313" key="3">
    <source>
        <dbReference type="EMBL" id="VDP53343.1"/>
    </source>
</evidence>
<dbReference type="PRINTS" id="PR00942">
    <property type="entry name" value="CUATPASEI"/>
</dbReference>
<keyword evidence="2" id="KW-1133">Transmembrane helix</keyword>
<proteinExistence type="predicted"/>
<reference evidence="5" key="1">
    <citation type="submission" date="2016-06" db="UniProtKB">
        <authorList>
            <consortium name="WormBaseParasite"/>
        </authorList>
    </citation>
    <scope>IDENTIFICATION</scope>
</reference>
<name>A0A183JAV4_9BILA</name>
<dbReference type="AlphaFoldDB" id="A0A183JAV4"/>
<dbReference type="OrthoDB" id="432719at2759"/>
<feature type="transmembrane region" description="Helical" evidence="2">
    <location>
        <begin position="86"/>
        <end position="108"/>
    </location>
</feature>
<dbReference type="EMBL" id="UZAM01019744">
    <property type="protein sequence ID" value="VDP53343.1"/>
    <property type="molecule type" value="Genomic_DNA"/>
</dbReference>
<dbReference type="PANTHER" id="PTHR46594">
    <property type="entry name" value="P-TYPE CATION-TRANSPORTING ATPASE"/>
    <property type="match status" value="1"/>
</dbReference>
<evidence type="ECO:0000256" key="1">
    <source>
        <dbReference type="ARBA" id="ARBA00022723"/>
    </source>
</evidence>
<keyword evidence="2" id="KW-0812">Transmembrane</keyword>
<organism evidence="5">
    <name type="scientific">Soboliphyme baturini</name>
    <dbReference type="NCBI Taxonomy" id="241478"/>
    <lineage>
        <taxon>Eukaryota</taxon>
        <taxon>Metazoa</taxon>
        <taxon>Ecdysozoa</taxon>
        <taxon>Nematoda</taxon>
        <taxon>Enoplea</taxon>
        <taxon>Dorylaimia</taxon>
        <taxon>Dioctophymatida</taxon>
        <taxon>Dioctophymatoidea</taxon>
        <taxon>Soboliphymatidae</taxon>
        <taxon>Soboliphyme</taxon>
    </lineage>
</organism>
<protein>
    <submittedName>
        <fullName evidence="5">Cation_ATPase_C domain-containing protein</fullName>
    </submittedName>
</protein>
<reference evidence="3 4" key="2">
    <citation type="submission" date="2018-11" db="EMBL/GenBank/DDBJ databases">
        <authorList>
            <consortium name="Pathogen Informatics"/>
        </authorList>
    </citation>
    <scope>NUCLEOTIDE SEQUENCE [LARGE SCALE GENOMIC DNA]</scope>
</reference>
<dbReference type="WBParaSite" id="SBAD_0001341701-mRNA-1">
    <property type="protein sequence ID" value="SBAD_0001341701-mRNA-1"/>
    <property type="gene ID" value="SBAD_0001341701"/>
</dbReference>
<keyword evidence="2" id="KW-0472">Membrane</keyword>
<evidence type="ECO:0000256" key="2">
    <source>
        <dbReference type="SAM" id="Phobius"/>
    </source>
</evidence>
<evidence type="ECO:0000313" key="5">
    <source>
        <dbReference type="WBParaSite" id="SBAD_0001341701-mRNA-1"/>
    </source>
</evidence>
<gene>
    <name evidence="3" type="ORF">SBAD_LOCUS13002</name>
</gene>
<keyword evidence="4" id="KW-1185">Reference proteome</keyword>
<evidence type="ECO:0000313" key="4">
    <source>
        <dbReference type="Proteomes" id="UP000270296"/>
    </source>
</evidence>
<dbReference type="GO" id="GO:0046872">
    <property type="term" value="F:metal ion binding"/>
    <property type="evidence" value="ECO:0007669"/>
    <property type="project" value="UniProtKB-KW"/>
</dbReference>
<dbReference type="Gene3D" id="2.70.150.10">
    <property type="entry name" value="Calcium-transporting ATPase, cytoplasmic transduction domain A"/>
    <property type="match status" value="1"/>
</dbReference>
<accession>A0A183JAV4</accession>
<feature type="transmembrane region" description="Helical" evidence="2">
    <location>
        <begin position="59"/>
        <end position="80"/>
    </location>
</feature>
<sequence>MILMLLGHWIKVGLLHEQHMFYETSYYNFLLFLLCTPVQIFGGRHFYYKSYKILKAGALDMNVLIALSTTIAYVYSIALLVSMEVFMWEVCPMTFFDVPVMLLMFVSLGKWLENIAKQNTAEALTKLMSLKVKESVLVSLGEKNQILKECVINTDLVQAGDVLKVRNLRQII</sequence>